<feature type="transmembrane region" description="Helical" evidence="1">
    <location>
        <begin position="82"/>
        <end position="102"/>
    </location>
</feature>
<evidence type="ECO:0000313" key="2">
    <source>
        <dbReference type="EMBL" id="GAA1120679.1"/>
    </source>
</evidence>
<gene>
    <name evidence="2" type="ORF">GCM10009663_70400</name>
</gene>
<feature type="transmembrane region" description="Helical" evidence="1">
    <location>
        <begin position="329"/>
        <end position="345"/>
    </location>
</feature>
<feature type="transmembrane region" description="Helical" evidence="1">
    <location>
        <begin position="219"/>
        <end position="240"/>
    </location>
</feature>
<dbReference type="PANTHER" id="PTHR36840">
    <property type="entry name" value="BLL5714 PROTEIN"/>
    <property type="match status" value="1"/>
</dbReference>
<dbReference type="EMBL" id="BAAALD010000120">
    <property type="protein sequence ID" value="GAA1120679.1"/>
    <property type="molecule type" value="Genomic_DNA"/>
</dbReference>
<reference evidence="2 3" key="1">
    <citation type="journal article" date="2019" name="Int. J. Syst. Evol. Microbiol.">
        <title>The Global Catalogue of Microorganisms (GCM) 10K type strain sequencing project: providing services to taxonomists for standard genome sequencing and annotation.</title>
        <authorList>
            <consortium name="The Broad Institute Genomics Platform"/>
            <consortium name="The Broad Institute Genome Sequencing Center for Infectious Disease"/>
            <person name="Wu L."/>
            <person name="Ma J."/>
        </authorList>
    </citation>
    <scope>NUCLEOTIDE SEQUENCE [LARGE SCALE GENOMIC DNA]</scope>
    <source>
        <strain evidence="2 3">JCM 13002</strain>
    </source>
</reference>
<evidence type="ECO:0000256" key="1">
    <source>
        <dbReference type="SAM" id="Phobius"/>
    </source>
</evidence>
<name>A0ABN1U582_9ACTN</name>
<sequence length="377" mass="39611">MTTATRTTAVEGEAELRVGPLELFFDLVFVFTITQLTASLVHHLTPGGLVRVLVMLAVIWWMYDAFIWLTNAMPPSTHPRRAFLLLGMTGFLIVSLAVPHAFDGSGAAFGWAYLLVIAVHTGMFAAAGVARGSVLRMGGLNLVIAVLVVAGGYLEGSVQLALWTASLALQIANPYLVDLPQFHLRADHFVERHGLVVIVAFGESVVALGAGAAGHEELTAGPVGAAVCALAVCIGLWWAYFGHDDDERTVAVMAVLDDARRNRVAIRVHNLGHYALLLAVILFAAGAESAVAHPTAGLSTARAAVLAAGPALFLVANAGIRRTFGLHPLLPRLVAAALVAATVPLGTGRSALVQLGAIAVLMAAAFAWEERHRPARG</sequence>
<proteinExistence type="predicted"/>
<keyword evidence="3" id="KW-1185">Reference proteome</keyword>
<feature type="transmembrane region" description="Helical" evidence="1">
    <location>
        <begin position="351"/>
        <end position="368"/>
    </location>
</feature>
<dbReference type="InterPro" id="IPR010640">
    <property type="entry name" value="Low_temperature_requirement_A"/>
</dbReference>
<dbReference type="Proteomes" id="UP001499987">
    <property type="component" value="Unassembled WGS sequence"/>
</dbReference>
<keyword evidence="1" id="KW-0472">Membrane</keyword>
<feature type="transmembrane region" description="Helical" evidence="1">
    <location>
        <begin position="134"/>
        <end position="154"/>
    </location>
</feature>
<dbReference type="Pfam" id="PF06772">
    <property type="entry name" value="LtrA"/>
    <property type="match status" value="1"/>
</dbReference>
<evidence type="ECO:0000313" key="3">
    <source>
        <dbReference type="Proteomes" id="UP001499987"/>
    </source>
</evidence>
<dbReference type="PANTHER" id="PTHR36840:SF1">
    <property type="entry name" value="BLL5714 PROTEIN"/>
    <property type="match status" value="1"/>
</dbReference>
<feature type="transmembrane region" description="Helical" evidence="1">
    <location>
        <begin position="108"/>
        <end position="127"/>
    </location>
</feature>
<feature type="transmembrane region" description="Helical" evidence="1">
    <location>
        <begin position="271"/>
        <end position="291"/>
    </location>
</feature>
<keyword evidence="1" id="KW-0812">Transmembrane</keyword>
<protein>
    <submittedName>
        <fullName evidence="2">Low temperature requirement protein A</fullName>
    </submittedName>
</protein>
<organism evidence="2 3">
    <name type="scientific">Kitasatospora arboriphila</name>
    <dbReference type="NCBI Taxonomy" id="258052"/>
    <lineage>
        <taxon>Bacteria</taxon>
        <taxon>Bacillati</taxon>
        <taxon>Actinomycetota</taxon>
        <taxon>Actinomycetes</taxon>
        <taxon>Kitasatosporales</taxon>
        <taxon>Streptomycetaceae</taxon>
        <taxon>Kitasatospora</taxon>
    </lineage>
</organism>
<dbReference type="RefSeq" id="WP_344627811.1">
    <property type="nucleotide sequence ID" value="NZ_BAAALD010000120.1"/>
</dbReference>
<feature type="transmembrane region" description="Helical" evidence="1">
    <location>
        <begin position="303"/>
        <end position="320"/>
    </location>
</feature>
<accession>A0ABN1U582</accession>
<feature type="transmembrane region" description="Helical" evidence="1">
    <location>
        <begin position="48"/>
        <end position="70"/>
    </location>
</feature>
<keyword evidence="1" id="KW-1133">Transmembrane helix</keyword>
<comment type="caution">
    <text evidence="2">The sequence shown here is derived from an EMBL/GenBank/DDBJ whole genome shotgun (WGS) entry which is preliminary data.</text>
</comment>
<feature type="transmembrane region" description="Helical" evidence="1">
    <location>
        <begin position="23"/>
        <end position="42"/>
    </location>
</feature>